<reference evidence="1" key="1">
    <citation type="submission" date="2017-09" db="EMBL/GenBank/DDBJ databases">
        <title>Contemporary evolution of a Lepidopteran species, Heliothis virescens, in response to modern agricultural practices.</title>
        <authorList>
            <person name="Fritz M.L."/>
            <person name="Deyonke A.M."/>
            <person name="Papanicolaou A."/>
            <person name="Micinski S."/>
            <person name="Westbrook J."/>
            <person name="Gould F."/>
        </authorList>
    </citation>
    <scope>NUCLEOTIDE SEQUENCE [LARGE SCALE GENOMIC DNA]</scope>
    <source>
        <strain evidence="1">HvINT-</strain>
        <tissue evidence="1">Whole body</tissue>
    </source>
</reference>
<name>A0A2A4K1X7_HELVI</name>
<proteinExistence type="predicted"/>
<protein>
    <submittedName>
        <fullName evidence="1">Uncharacterized protein</fullName>
    </submittedName>
</protein>
<gene>
    <name evidence="1" type="ORF">B5V51_4754</name>
</gene>
<comment type="caution">
    <text evidence="1">The sequence shown here is derived from an EMBL/GenBank/DDBJ whole genome shotgun (WGS) entry which is preliminary data.</text>
</comment>
<organism evidence="1">
    <name type="scientific">Heliothis virescens</name>
    <name type="common">Tobacco budworm moth</name>
    <dbReference type="NCBI Taxonomy" id="7102"/>
    <lineage>
        <taxon>Eukaryota</taxon>
        <taxon>Metazoa</taxon>
        <taxon>Ecdysozoa</taxon>
        <taxon>Arthropoda</taxon>
        <taxon>Hexapoda</taxon>
        <taxon>Insecta</taxon>
        <taxon>Pterygota</taxon>
        <taxon>Neoptera</taxon>
        <taxon>Endopterygota</taxon>
        <taxon>Lepidoptera</taxon>
        <taxon>Glossata</taxon>
        <taxon>Ditrysia</taxon>
        <taxon>Noctuoidea</taxon>
        <taxon>Noctuidae</taxon>
        <taxon>Heliothinae</taxon>
        <taxon>Heliothis</taxon>
    </lineage>
</organism>
<sequence length="1879" mass="211130">MGKQDAVPVKVIPGERNIVKKDGTTHTISKYYVVPKNFPQNHAPDLKVNVMRTRVINDERDPSNQVIWHNKEARQAGKVIIRKNDNGRPYVKALNVAALVPDADPNIPNSSVHVLVEPITIKTDITVKVNETERFKKPSPETTSDVTDDTQFYNSNYNKKQENLITSLFSSEVKRKAKINVERFWKLVRYYIATVPNQVKLLSKIEKLSTFLDIYRMLHQKSKGIPIDPIIDDLIGVLQKYRNVKKTKSKPAALDNQTHLDLNNNNSLWVKVYADSINDNEPFNSLRTDLNSSIERRDDDGLVIVSTVAPKSKNDKTTVYVQSSTAKVIETPKVEQNKTKGLLSRNKAKIKEPLDSNNATPITIVQVKSEPLIIENTSWENQPWAIGDDMKNDVPVISSRGTENVLSKTIDTKTQNNGSLPPMPEAMVKPDVTLIIPDTTKQEPLISPSIEYAEPVITEVKPQSDRPRIAGEKVKYKKPITIDGRINEAPAAEPQTKYEEPLIVPENTENGSPWITGKWVKFTEPLSANTPREKLSSAEKPLVIEKSSGTDLPWITGEWVKYDETSSADDSIKLEPDTEPEAKNKEPLLIPENIENDAPWTTGEWVGPLNEKRTKEIITEHDFPWSSSEWIKYDEPLTIDANTKHVPDAQPDLQYDRPVAIEEPIEKDLPWMPFEKTLNMDNIPKEKLLLGSRIKENGPFNIKKILHKFMPWGTDNWVKNYVTLEVGGSKRGQPMIDSVIKQDKPFFSGEIIGPWISDGWAKDAVPLHIDNVANKNPVIGSPINKNIPLNIEDILNINMPWITNEWVQDAVPLRFDNIVNKNAVTDSPITKNNPLNIEVTLNKDMPNITDDLVQGAVPLRFDNIGNKTAVTDSPITKNNPLNIEETLTTDVPWITDDWVKDSKPLPIDNVANKNPVIGSPINENNLLNIGGILNKDMPWITDDSVKDGKPLRIDNVANKNPVIGSPINEKNPLNIGGILNTEMPRITDEWVEYGEPLRIDNVANKNPTVGSPRVENNPLNIKAISANMPWYPDEWVKNYVPLNVDGTKNNLPVIGSRIKEDGPSIIKESSENDEPWIINDNPLIVNDQIIEEPEIETKIKEDKPFDIGQTAQNVPPLLKPLTIEELPWHIEDRKKKDLAWLLDQEAKKILPWTINNKKMQNPYQIYTYVINPTQVSYQNPQMNKIDGINSLQYANGIDVSGGNGLGLTTTLNKYQKNYRNQLPQSTYESQYNTFQQPNNVGVNPSYSQSVITENQNLLPVGSQTYSELEFTKNNPTTIQSNPISNEAVSYESLANQNNPGYSQSVITENQSFLPVGSAAYQKSEFVKSNPTIIQSNPILNEAVSYESLANQNNPGYSQSVITENQSFLPVGSAAYQESEFVKSNPTIIQSNPNLNEYSFYKLPGNQNNIVSGQHVTYGIENNQPMTNNPNDANFQSNVQQNPYGSQSNMVSGKKVSVESTVNIDVGNNRPTVTPLRPHMPSNGYEVQPNMESGKKVVMESNVNLAIGNQQPFSQIQTQNMQAGSPSQATMPNAYPSNSEVNYNAVNGPTVQQIDYVNGVVVPKTTQSLNQIVYTNTNGVSPNTNGVKLYNNVQQSRPQLAASYQLFSINNLLKLNEILRITELNALATNQRVALLNLRKIVSVLLTLANNFAQNGRGNNWYENIFHNVQKIYHPLHPYVYALIRQRWLHELLTLLNNNNYSLQVLNNPKLLALMGAWKFPENVISFLNTEKLVDGHVNPGMSYAPNPTTLNDNSNQKFMYNEATNSNVAMPNAGTNSLQIVNADANAILAILQKHMRFKVYLEKQEENVVGANKMMVLKEIVLFLQQKGYGPAVIQDLIRKVHGEMYLAESRQCHTEYQPDIVHHLYNVIFPVLRRSAQ</sequence>
<accession>A0A2A4K1X7</accession>
<dbReference type="EMBL" id="NWSH01000222">
    <property type="protein sequence ID" value="PCG78247.1"/>
    <property type="molecule type" value="Genomic_DNA"/>
</dbReference>
<evidence type="ECO:0000313" key="1">
    <source>
        <dbReference type="EMBL" id="PCG78247.1"/>
    </source>
</evidence>